<feature type="active site" description="Glycyl thioester intermediate" evidence="5">
    <location>
        <position position="373"/>
    </location>
</feature>
<evidence type="ECO:0000256" key="2">
    <source>
        <dbReference type="ARBA" id="ARBA00012485"/>
    </source>
</evidence>
<dbReference type="Proteomes" id="UP000815325">
    <property type="component" value="Unassembled WGS sequence"/>
</dbReference>
<comment type="caution">
    <text evidence="7">The sequence shown here is derived from an EMBL/GenBank/DDBJ whole genome shotgun (WGS) entry which is preliminary data.</text>
</comment>
<keyword evidence="8" id="KW-1185">Reference proteome</keyword>
<sequence length="405" mass="45258">MAVFVMLATGRQQHSIDRLSLTNGDIDGACTWSCAAQVWSAKNGGLVSLVLSSPCGESHKDDGGLFKDFRESLIKQGFYSFSFPVQDGGGLFKDFMESLIKQGFHTQYGLFTANAQNELYPSPASFELIEDAPRLLEFLGCMLGKAMYEGILLELPLARFFLKKFRGGTCDLNDLPSLDDELYENLQKLRQSPGVVSDLGLVFTATRQVYGRHEDVDLKPGGRDIPVTPENAVEYIHRIADFRLNKELRGPCNAFLSGFFMMIQPEWIAMFNEEELQTLISGRMEEGLDLEDLRAHTGYAGGYHEEHPVILGFWSVLSTFSPDQQREFLRFVTACSRAPLLGFKYLEPQFCIQMAGSVLDPSSPERLPTAATCMNLLKLPPYRAPKVLREKLLYAISSAHGFDLS</sequence>
<dbReference type="Gene3D" id="3.30.2410.10">
    <property type="entry name" value="Hect, E3 ligase catalytic domain"/>
    <property type="match status" value="1"/>
</dbReference>
<name>A0ABQ7GFZ6_DUNSA</name>
<keyword evidence="3" id="KW-0808">Transferase</keyword>
<evidence type="ECO:0000256" key="3">
    <source>
        <dbReference type="ARBA" id="ARBA00022679"/>
    </source>
</evidence>
<dbReference type="Gene3D" id="3.90.1750.10">
    <property type="entry name" value="Hect, E3 ligase catalytic domains"/>
    <property type="match status" value="1"/>
</dbReference>
<dbReference type="Gene3D" id="3.30.2160.10">
    <property type="entry name" value="Hect, E3 ligase catalytic domain"/>
    <property type="match status" value="1"/>
</dbReference>
<dbReference type="PANTHER" id="PTHR45700">
    <property type="entry name" value="UBIQUITIN-PROTEIN LIGASE E3C"/>
    <property type="match status" value="1"/>
</dbReference>
<dbReference type="Pfam" id="PF00632">
    <property type="entry name" value="HECT"/>
    <property type="match status" value="1"/>
</dbReference>
<proteinExistence type="predicted"/>
<dbReference type="InterPro" id="IPR000569">
    <property type="entry name" value="HECT_dom"/>
</dbReference>
<feature type="domain" description="HECT" evidence="6">
    <location>
        <begin position="87"/>
        <end position="405"/>
    </location>
</feature>
<evidence type="ECO:0000259" key="6">
    <source>
        <dbReference type="PROSITE" id="PS50237"/>
    </source>
</evidence>
<comment type="catalytic activity">
    <reaction evidence="1">
        <text>S-ubiquitinyl-[E2 ubiquitin-conjugating enzyme]-L-cysteine + [acceptor protein]-L-lysine = [E2 ubiquitin-conjugating enzyme]-L-cysteine + N(6)-ubiquitinyl-[acceptor protein]-L-lysine.</text>
        <dbReference type="EC" id="2.3.2.26"/>
    </reaction>
</comment>
<accession>A0ABQ7GFZ6</accession>
<dbReference type="PROSITE" id="PS50237">
    <property type="entry name" value="HECT"/>
    <property type="match status" value="1"/>
</dbReference>
<dbReference type="SUPFAM" id="SSF56204">
    <property type="entry name" value="Hect, E3 ligase catalytic domain"/>
    <property type="match status" value="1"/>
</dbReference>
<evidence type="ECO:0000313" key="8">
    <source>
        <dbReference type="Proteomes" id="UP000815325"/>
    </source>
</evidence>
<gene>
    <name evidence="7" type="ORF">DUNSADRAFT_10170</name>
</gene>
<dbReference type="CDD" id="cd00078">
    <property type="entry name" value="HECTc"/>
    <property type="match status" value="1"/>
</dbReference>
<evidence type="ECO:0000313" key="7">
    <source>
        <dbReference type="EMBL" id="KAF5833519.1"/>
    </source>
</evidence>
<dbReference type="EC" id="2.3.2.26" evidence="2"/>
<keyword evidence="4 5" id="KW-0833">Ubl conjugation pathway</keyword>
<evidence type="ECO:0000256" key="4">
    <source>
        <dbReference type="ARBA" id="ARBA00022786"/>
    </source>
</evidence>
<evidence type="ECO:0000256" key="5">
    <source>
        <dbReference type="PROSITE-ProRule" id="PRU00104"/>
    </source>
</evidence>
<evidence type="ECO:0000256" key="1">
    <source>
        <dbReference type="ARBA" id="ARBA00000885"/>
    </source>
</evidence>
<dbReference type="SMART" id="SM00119">
    <property type="entry name" value="HECTc"/>
    <property type="match status" value="1"/>
</dbReference>
<organism evidence="7 8">
    <name type="scientific">Dunaliella salina</name>
    <name type="common">Green alga</name>
    <name type="synonym">Protococcus salinus</name>
    <dbReference type="NCBI Taxonomy" id="3046"/>
    <lineage>
        <taxon>Eukaryota</taxon>
        <taxon>Viridiplantae</taxon>
        <taxon>Chlorophyta</taxon>
        <taxon>core chlorophytes</taxon>
        <taxon>Chlorophyceae</taxon>
        <taxon>CS clade</taxon>
        <taxon>Chlamydomonadales</taxon>
        <taxon>Dunaliellaceae</taxon>
        <taxon>Dunaliella</taxon>
    </lineage>
</organism>
<dbReference type="PANTHER" id="PTHR45700:SF6">
    <property type="entry name" value="E3 UBIQUITIN-PROTEIN LIGASE UPL6"/>
    <property type="match status" value="1"/>
</dbReference>
<protein>
    <recommendedName>
        <fullName evidence="2">HECT-type E3 ubiquitin transferase</fullName>
        <ecNumber evidence="2">2.3.2.26</ecNumber>
    </recommendedName>
</protein>
<dbReference type="InterPro" id="IPR044611">
    <property type="entry name" value="E3A/B/C-like"/>
</dbReference>
<reference evidence="7" key="1">
    <citation type="submission" date="2017-08" db="EMBL/GenBank/DDBJ databases">
        <authorList>
            <person name="Polle J.E."/>
            <person name="Barry K."/>
            <person name="Cushman J."/>
            <person name="Schmutz J."/>
            <person name="Tran D."/>
            <person name="Hathwaick L.T."/>
            <person name="Yim W.C."/>
            <person name="Jenkins J."/>
            <person name="Mckie-Krisberg Z.M."/>
            <person name="Prochnik S."/>
            <person name="Lindquist E."/>
            <person name="Dockter R.B."/>
            <person name="Adam C."/>
            <person name="Molina H."/>
            <person name="Bunkerborg J."/>
            <person name="Jin E."/>
            <person name="Buchheim M."/>
            <person name="Magnuson J."/>
        </authorList>
    </citation>
    <scope>NUCLEOTIDE SEQUENCE</scope>
    <source>
        <strain evidence="7">CCAP 19/18</strain>
    </source>
</reference>
<dbReference type="EMBL" id="MU069806">
    <property type="protein sequence ID" value="KAF5833519.1"/>
    <property type="molecule type" value="Genomic_DNA"/>
</dbReference>
<dbReference type="InterPro" id="IPR035983">
    <property type="entry name" value="Hect_E3_ubiquitin_ligase"/>
</dbReference>